<comment type="catalytic activity">
    <reaction evidence="22">
        <text>L-seryl-[protein] + ATP = O-phospho-L-seryl-[protein] + ADP + H(+)</text>
        <dbReference type="Rhea" id="RHEA:17989"/>
        <dbReference type="Rhea" id="RHEA-COMP:9863"/>
        <dbReference type="Rhea" id="RHEA-COMP:11604"/>
        <dbReference type="ChEBI" id="CHEBI:15378"/>
        <dbReference type="ChEBI" id="CHEBI:29999"/>
        <dbReference type="ChEBI" id="CHEBI:30616"/>
        <dbReference type="ChEBI" id="CHEBI:83421"/>
        <dbReference type="ChEBI" id="CHEBI:456216"/>
        <dbReference type="EC" id="2.7.11.1"/>
    </reaction>
</comment>
<keyword evidence="16 26" id="KW-0067">ATP-binding</keyword>
<dbReference type="SMART" id="SM00220">
    <property type="entry name" value="S_TKc"/>
    <property type="match status" value="1"/>
</dbReference>
<evidence type="ECO:0000256" key="26">
    <source>
        <dbReference type="PROSITE-ProRule" id="PRU10141"/>
    </source>
</evidence>
<dbReference type="InterPro" id="IPR011009">
    <property type="entry name" value="Kinase-like_dom_sf"/>
</dbReference>
<evidence type="ECO:0000256" key="3">
    <source>
        <dbReference type="ARBA" id="ARBA00004479"/>
    </source>
</evidence>
<sequence>MFPILLLLLLLPHVTCSLLHENQTDRIALLDFKLSCSDPHGSLAFWNASSDFCLWKGVSCGRKHRQRVTQLDLTNQGLTGHLSPSLGNLTHLRALRLANNSFRGEIPASLGHLRRLEVIYLSNNSLQGWIPDELSNCSNLKILSLKSNRLKGRIPHTIGSLLKLVILNLSANNLTGSIPRSIGYMTALDVLSLSENYLQGSIPEELGLLLDMSYLGLGANFLSGNVPPMLFNLSSVIYFGLELNHLDKAVLPSDFGSHLPKLQHLGLDSNNFEGPIPASLANASSLIDIGLSRNYFSGRVPSSLGHLHDLTFLNLESNSLDTSDRESWEFIDSLANCSQLQTIALDMNNLGGDVPGSIGNLSSQLQVLYLGTNQLSGVFPSGIANLQNLIALSLENNQYVGAIPEWVGKLGNLQVLYLEGNSLTGTIPLSIGNLSQLLYLYLQDNKIEGLLPASLGNMKYLQRLNITNNSLQGSVPAEIFSLPSLISCQLSFNKLDGTLPLEVGNAKQLIELELSSNKLSGEVPTTLGNCRGLEIIDLAQNSLVGELPVSLGNLQSLKILNLSHNKLSGPIPKSLGGLKLLSQIDISFNHLVGEIPTKGVFLNASSTVLEGNSGLCGGVAELHIPACSVSSSDPFRRRRSFRVKLIAAIVITVIFVLLTLIILGFLYRKKKVKQPSLVRPSFGSKFPTVTYKDLADATDQFSPSNLIGRGRYGSVYKAKLHGQTDYVAVKVFDMETRGANRSFMAECEALRSLRHRNLVPILTACSSIDSGGNDFKALVYEFMTNGSLDSFLHPKEDATHGPCYLTLTQRLSIALDIANALEYLHHSSQRPIVHYDLKPSNILLGNDLTAHISDFGLARFFDNVSTASTAAVKGTIGYIAPEYAAGGQVTASGDVYAFGIILLEMFTGRRPTDDMFKDGVSIVSFVEASFPDHMTEIVDTELLEEIDDFEAQTESMVTGMDCVRSVLRVGLSCTSQSPNERSSMREVAAKLQTIRESYG</sequence>
<keyword evidence="12 28" id="KW-0732">Signal</keyword>
<keyword evidence="20" id="KW-0325">Glycoprotein</keyword>
<dbReference type="InterPro" id="IPR055414">
    <property type="entry name" value="LRR_R13L4/SHOC2-like"/>
</dbReference>
<dbReference type="Proteomes" id="UP000823388">
    <property type="component" value="Chromosome 8K"/>
</dbReference>
<dbReference type="PRINTS" id="PR00019">
    <property type="entry name" value="LEURICHRPT"/>
</dbReference>
<gene>
    <name evidence="30" type="ORF">PVAP13_8KG122200</name>
</gene>
<protein>
    <recommendedName>
        <fullName evidence="25">Receptor kinase-like protein Xa21</fullName>
        <ecNumber evidence="5">2.7.11.1</ecNumber>
    </recommendedName>
</protein>
<dbReference type="Gene3D" id="3.80.10.10">
    <property type="entry name" value="Ribonuclease Inhibitor"/>
    <property type="match status" value="3"/>
</dbReference>
<evidence type="ECO:0000313" key="31">
    <source>
        <dbReference type="Proteomes" id="UP000823388"/>
    </source>
</evidence>
<keyword evidence="11 27" id="KW-0812">Transmembrane</keyword>
<dbReference type="PANTHER" id="PTHR48053">
    <property type="entry name" value="LEUCINE RICH REPEAT FAMILY PROTEIN, EXPRESSED"/>
    <property type="match status" value="1"/>
</dbReference>
<dbReference type="InterPro" id="IPR032675">
    <property type="entry name" value="LRR_dom_sf"/>
</dbReference>
<evidence type="ECO:0000256" key="9">
    <source>
        <dbReference type="ARBA" id="ARBA00022614"/>
    </source>
</evidence>
<feature type="binding site" evidence="26">
    <location>
        <position position="730"/>
    </location>
    <ligand>
        <name>ATP</name>
        <dbReference type="ChEBI" id="CHEBI:30616"/>
    </ligand>
</feature>
<evidence type="ECO:0000259" key="29">
    <source>
        <dbReference type="PROSITE" id="PS50011"/>
    </source>
</evidence>
<evidence type="ECO:0000256" key="17">
    <source>
        <dbReference type="ARBA" id="ARBA00022989"/>
    </source>
</evidence>
<dbReference type="PROSITE" id="PS00107">
    <property type="entry name" value="PROTEIN_KINASE_ATP"/>
    <property type="match status" value="1"/>
</dbReference>
<feature type="chain" id="PRO_5044157122" description="Receptor kinase-like protein Xa21" evidence="28">
    <location>
        <begin position="17"/>
        <end position="999"/>
    </location>
</feature>
<dbReference type="EMBL" id="CM029051">
    <property type="protein sequence ID" value="KAG2562073.1"/>
    <property type="molecule type" value="Genomic_DNA"/>
</dbReference>
<dbReference type="EMBL" id="CM029051">
    <property type="protein sequence ID" value="KAG2562074.1"/>
    <property type="molecule type" value="Genomic_DNA"/>
</dbReference>
<feature type="signal peptide" evidence="28">
    <location>
        <begin position="1"/>
        <end position="16"/>
    </location>
</feature>
<evidence type="ECO:0000256" key="12">
    <source>
        <dbReference type="ARBA" id="ARBA00022729"/>
    </source>
</evidence>
<keyword evidence="17 27" id="KW-1133">Transmembrane helix</keyword>
<name>A0A8T0PJF1_PANVG</name>
<keyword evidence="10" id="KW-0808">Transferase</keyword>
<evidence type="ECO:0000256" key="24">
    <source>
        <dbReference type="ARBA" id="ARBA00056628"/>
    </source>
</evidence>
<proteinExistence type="inferred from homology"/>
<dbReference type="FunFam" id="3.80.10.10:FF:000288">
    <property type="entry name" value="LRR receptor-like serine/threonine-protein kinase EFR"/>
    <property type="match status" value="1"/>
</dbReference>
<evidence type="ECO:0000256" key="23">
    <source>
        <dbReference type="ARBA" id="ARBA00054320"/>
    </source>
</evidence>
<dbReference type="OrthoDB" id="676979at2759"/>
<evidence type="ECO:0000256" key="7">
    <source>
        <dbReference type="ARBA" id="ARBA00022527"/>
    </source>
</evidence>
<comment type="function">
    <text evidence="23">Receptor kinase that detects X.oryzae pv. oryzae protein Ax21 to promote innate immunity. Following X.oryzae pv. oryzae protein Ax21 detection, undergoes cleavage, releasing the processed protein kinase Xa21 chain.</text>
</comment>
<accession>A0A8T0PJF1</accession>
<evidence type="ECO:0000256" key="27">
    <source>
        <dbReference type="SAM" id="Phobius"/>
    </source>
</evidence>
<evidence type="ECO:0000256" key="28">
    <source>
        <dbReference type="SAM" id="SignalP"/>
    </source>
</evidence>
<dbReference type="PANTHER" id="PTHR48053:SF6">
    <property type="entry name" value="PROTEIN KINASE DOMAIN-CONTAINING PROTEIN"/>
    <property type="match status" value="1"/>
</dbReference>
<dbReference type="InterPro" id="IPR001611">
    <property type="entry name" value="Leu-rich_rpt"/>
</dbReference>
<dbReference type="GO" id="GO:0004674">
    <property type="term" value="F:protein serine/threonine kinase activity"/>
    <property type="evidence" value="ECO:0007669"/>
    <property type="project" value="UniProtKB-KW"/>
</dbReference>
<dbReference type="Pfam" id="PF13855">
    <property type="entry name" value="LRR_8"/>
    <property type="match status" value="2"/>
</dbReference>
<keyword evidence="19" id="KW-0675">Receptor</keyword>
<evidence type="ECO:0000256" key="19">
    <source>
        <dbReference type="ARBA" id="ARBA00023170"/>
    </source>
</evidence>
<dbReference type="InterPro" id="IPR000719">
    <property type="entry name" value="Prot_kinase_dom"/>
</dbReference>
<dbReference type="FunFam" id="3.80.10.10:FF:000095">
    <property type="entry name" value="LRR receptor-like serine/threonine-protein kinase GSO1"/>
    <property type="match status" value="1"/>
</dbReference>
<dbReference type="Gene3D" id="3.30.200.20">
    <property type="entry name" value="Phosphorylase Kinase, domain 1"/>
    <property type="match status" value="1"/>
</dbReference>
<evidence type="ECO:0000256" key="13">
    <source>
        <dbReference type="ARBA" id="ARBA00022737"/>
    </source>
</evidence>
<comment type="function">
    <text evidence="24">The processed protein kinase Xa21 chain released by protein cleavage after X.oryzae pv. oryzae protein Ax21 detection translocates into the nucleus where it can bind and regulate WRKY62, a transcription factor. Confers resistance to the bacterial pathogen X.oryzae pv. oryzae (Xoo).</text>
</comment>
<dbReference type="SMART" id="SM00369">
    <property type="entry name" value="LRR_TYP"/>
    <property type="match status" value="9"/>
</dbReference>
<evidence type="ECO:0000256" key="5">
    <source>
        <dbReference type="ARBA" id="ARBA00012513"/>
    </source>
</evidence>
<dbReference type="Pfam" id="PF00560">
    <property type="entry name" value="LRR_1"/>
    <property type="match status" value="4"/>
</dbReference>
<comment type="catalytic activity">
    <reaction evidence="21">
        <text>L-threonyl-[protein] + ATP = O-phospho-L-threonyl-[protein] + ADP + H(+)</text>
        <dbReference type="Rhea" id="RHEA:46608"/>
        <dbReference type="Rhea" id="RHEA-COMP:11060"/>
        <dbReference type="Rhea" id="RHEA-COMP:11605"/>
        <dbReference type="ChEBI" id="CHEBI:15378"/>
        <dbReference type="ChEBI" id="CHEBI:30013"/>
        <dbReference type="ChEBI" id="CHEBI:30616"/>
        <dbReference type="ChEBI" id="CHEBI:61977"/>
        <dbReference type="ChEBI" id="CHEBI:456216"/>
        <dbReference type="EC" id="2.7.11.1"/>
    </reaction>
</comment>
<evidence type="ECO:0000256" key="6">
    <source>
        <dbReference type="ARBA" id="ARBA00022475"/>
    </source>
</evidence>
<evidence type="ECO:0000256" key="16">
    <source>
        <dbReference type="ARBA" id="ARBA00022840"/>
    </source>
</evidence>
<evidence type="ECO:0000313" key="30">
    <source>
        <dbReference type="EMBL" id="KAG2562073.1"/>
    </source>
</evidence>
<keyword evidence="7" id="KW-0723">Serine/threonine-protein kinase</keyword>
<dbReference type="PROSITE" id="PS00108">
    <property type="entry name" value="PROTEIN_KINASE_ST"/>
    <property type="match status" value="1"/>
</dbReference>
<comment type="caution">
    <text evidence="30">The sequence shown here is derived from an EMBL/GenBank/DDBJ whole genome shotgun (WGS) entry which is preliminary data.</text>
</comment>
<evidence type="ECO:0000256" key="25">
    <source>
        <dbReference type="ARBA" id="ARBA00072040"/>
    </source>
</evidence>
<dbReference type="Pfam" id="PF23598">
    <property type="entry name" value="LRR_14"/>
    <property type="match status" value="1"/>
</dbReference>
<evidence type="ECO:0000256" key="8">
    <source>
        <dbReference type="ARBA" id="ARBA00022553"/>
    </source>
</evidence>
<comment type="subcellular location">
    <subcellularLocation>
        <location evidence="1">Cell membrane</location>
        <topology evidence="1">Single-pass membrane protein</topology>
    </subcellularLocation>
    <subcellularLocation>
        <location evidence="2">Endoplasmic reticulum membrane</location>
        <topology evidence="2">Single-pass membrane protein</topology>
    </subcellularLocation>
    <subcellularLocation>
        <location evidence="3">Membrane</location>
        <topology evidence="3">Single-pass type I membrane protein</topology>
    </subcellularLocation>
</comment>
<dbReference type="AlphaFoldDB" id="A0A8T0PJF1"/>
<dbReference type="InterPro" id="IPR013210">
    <property type="entry name" value="LRR_N_plant-typ"/>
</dbReference>
<reference evidence="30 31" key="1">
    <citation type="submission" date="2020-05" db="EMBL/GenBank/DDBJ databases">
        <title>WGS assembly of Panicum virgatum.</title>
        <authorList>
            <person name="Lovell J.T."/>
            <person name="Jenkins J."/>
            <person name="Shu S."/>
            <person name="Juenger T.E."/>
            <person name="Schmutz J."/>
        </authorList>
    </citation>
    <scope>NUCLEOTIDE SEQUENCE</scope>
    <source>
        <strain evidence="30">AP13</strain>
        <strain evidence="31">cv. AP13</strain>
    </source>
</reference>
<evidence type="ECO:0000256" key="4">
    <source>
        <dbReference type="ARBA" id="ARBA00008684"/>
    </source>
</evidence>
<keyword evidence="13" id="KW-0677">Repeat</keyword>
<evidence type="ECO:0000256" key="15">
    <source>
        <dbReference type="ARBA" id="ARBA00022777"/>
    </source>
</evidence>
<keyword evidence="6" id="KW-1003">Cell membrane</keyword>
<evidence type="ECO:0000256" key="18">
    <source>
        <dbReference type="ARBA" id="ARBA00023136"/>
    </source>
</evidence>
<evidence type="ECO:0000256" key="20">
    <source>
        <dbReference type="ARBA" id="ARBA00023180"/>
    </source>
</evidence>
<dbReference type="SUPFAM" id="SSF52058">
    <property type="entry name" value="L domain-like"/>
    <property type="match status" value="1"/>
</dbReference>
<comment type="similarity">
    <text evidence="4">Belongs to the protein kinase superfamily. Ser/Thr protein kinase family.</text>
</comment>
<evidence type="ECO:0000256" key="22">
    <source>
        <dbReference type="ARBA" id="ARBA00048679"/>
    </source>
</evidence>
<feature type="domain" description="Protein kinase" evidence="29">
    <location>
        <begin position="701"/>
        <end position="994"/>
    </location>
</feature>
<dbReference type="InterPro" id="IPR051716">
    <property type="entry name" value="Plant_RL_S/T_kinase"/>
</dbReference>
<keyword evidence="14 26" id="KW-0547">Nucleotide-binding</keyword>
<keyword evidence="31" id="KW-1185">Reference proteome</keyword>
<keyword evidence="15" id="KW-0418">Kinase</keyword>
<dbReference type="FunFam" id="1.10.510.10:FF:000358">
    <property type="entry name" value="Putative leucine-rich repeat receptor-like serine/threonine-protein kinase"/>
    <property type="match status" value="1"/>
</dbReference>
<evidence type="ECO:0000256" key="2">
    <source>
        <dbReference type="ARBA" id="ARBA00004389"/>
    </source>
</evidence>
<keyword evidence="9" id="KW-0433">Leucine-rich repeat</keyword>
<dbReference type="CDD" id="cd14066">
    <property type="entry name" value="STKc_IRAK"/>
    <property type="match status" value="1"/>
</dbReference>
<evidence type="ECO:0000256" key="10">
    <source>
        <dbReference type="ARBA" id="ARBA00022679"/>
    </source>
</evidence>
<evidence type="ECO:0000256" key="21">
    <source>
        <dbReference type="ARBA" id="ARBA00047899"/>
    </source>
</evidence>
<dbReference type="Pfam" id="PF07714">
    <property type="entry name" value="PK_Tyr_Ser-Thr"/>
    <property type="match status" value="1"/>
</dbReference>
<dbReference type="InterPro" id="IPR008271">
    <property type="entry name" value="Ser/Thr_kinase_AS"/>
</dbReference>
<dbReference type="InterPro" id="IPR001245">
    <property type="entry name" value="Ser-Thr/Tyr_kinase_cat_dom"/>
</dbReference>
<organism evidence="30 31">
    <name type="scientific">Panicum virgatum</name>
    <name type="common">Blackwell switchgrass</name>
    <dbReference type="NCBI Taxonomy" id="38727"/>
    <lineage>
        <taxon>Eukaryota</taxon>
        <taxon>Viridiplantae</taxon>
        <taxon>Streptophyta</taxon>
        <taxon>Embryophyta</taxon>
        <taxon>Tracheophyta</taxon>
        <taxon>Spermatophyta</taxon>
        <taxon>Magnoliopsida</taxon>
        <taxon>Liliopsida</taxon>
        <taxon>Poales</taxon>
        <taxon>Poaceae</taxon>
        <taxon>PACMAD clade</taxon>
        <taxon>Panicoideae</taxon>
        <taxon>Panicodae</taxon>
        <taxon>Paniceae</taxon>
        <taxon>Panicinae</taxon>
        <taxon>Panicum</taxon>
        <taxon>Panicum sect. Hiantes</taxon>
    </lineage>
</organism>
<keyword evidence="8" id="KW-0597">Phosphoprotein</keyword>
<dbReference type="InterPro" id="IPR017441">
    <property type="entry name" value="Protein_kinase_ATP_BS"/>
</dbReference>
<evidence type="ECO:0000256" key="11">
    <source>
        <dbReference type="ARBA" id="ARBA00022692"/>
    </source>
</evidence>
<feature type="transmembrane region" description="Helical" evidence="27">
    <location>
        <begin position="645"/>
        <end position="667"/>
    </location>
</feature>
<dbReference type="Pfam" id="PF08263">
    <property type="entry name" value="LRRNT_2"/>
    <property type="match status" value="1"/>
</dbReference>
<dbReference type="SUPFAM" id="SSF56112">
    <property type="entry name" value="Protein kinase-like (PK-like)"/>
    <property type="match status" value="1"/>
</dbReference>
<dbReference type="InterPro" id="IPR003591">
    <property type="entry name" value="Leu-rich_rpt_typical-subtyp"/>
</dbReference>
<dbReference type="FunFam" id="3.30.200.20:FF:000432">
    <property type="entry name" value="LRR receptor-like serine/threonine-protein kinase EFR"/>
    <property type="match status" value="1"/>
</dbReference>
<dbReference type="GO" id="GO:0005886">
    <property type="term" value="C:plasma membrane"/>
    <property type="evidence" value="ECO:0007669"/>
    <property type="project" value="UniProtKB-SubCell"/>
</dbReference>
<dbReference type="Gene3D" id="1.10.510.10">
    <property type="entry name" value="Transferase(Phosphotransferase) domain 1"/>
    <property type="match status" value="1"/>
</dbReference>
<dbReference type="EC" id="2.7.11.1" evidence="5"/>
<dbReference type="GO" id="GO:0005524">
    <property type="term" value="F:ATP binding"/>
    <property type="evidence" value="ECO:0007669"/>
    <property type="project" value="UniProtKB-UniRule"/>
</dbReference>
<dbReference type="SUPFAM" id="SSF52047">
    <property type="entry name" value="RNI-like"/>
    <property type="match status" value="1"/>
</dbReference>
<dbReference type="GO" id="GO:0005789">
    <property type="term" value="C:endoplasmic reticulum membrane"/>
    <property type="evidence" value="ECO:0007669"/>
    <property type="project" value="UniProtKB-SubCell"/>
</dbReference>
<keyword evidence="18 27" id="KW-0472">Membrane</keyword>
<evidence type="ECO:0000256" key="1">
    <source>
        <dbReference type="ARBA" id="ARBA00004162"/>
    </source>
</evidence>
<dbReference type="PROSITE" id="PS50011">
    <property type="entry name" value="PROTEIN_KINASE_DOM"/>
    <property type="match status" value="1"/>
</dbReference>
<evidence type="ECO:0000256" key="14">
    <source>
        <dbReference type="ARBA" id="ARBA00022741"/>
    </source>
</evidence>